<proteinExistence type="predicted"/>
<organism evidence="2 3">
    <name type="scientific">Octadecabacter dasysiphoniae</name>
    <dbReference type="NCBI Taxonomy" id="2909341"/>
    <lineage>
        <taxon>Bacteria</taxon>
        <taxon>Pseudomonadati</taxon>
        <taxon>Pseudomonadota</taxon>
        <taxon>Alphaproteobacteria</taxon>
        <taxon>Rhodobacterales</taxon>
        <taxon>Roseobacteraceae</taxon>
        <taxon>Octadecabacter</taxon>
    </lineage>
</organism>
<gene>
    <name evidence="2" type="ORF">L0664_00300</name>
</gene>
<evidence type="ECO:0000256" key="1">
    <source>
        <dbReference type="SAM" id="Phobius"/>
    </source>
</evidence>
<comment type="caution">
    <text evidence="2">The sequence shown here is derived from an EMBL/GenBank/DDBJ whole genome shotgun (WGS) entry which is preliminary data.</text>
</comment>
<keyword evidence="3" id="KW-1185">Reference proteome</keyword>
<accession>A0ABS9CSS1</accession>
<keyword evidence="1" id="KW-0812">Transmembrane</keyword>
<dbReference type="Proteomes" id="UP001200557">
    <property type="component" value="Unassembled WGS sequence"/>
</dbReference>
<reference evidence="2 3" key="1">
    <citation type="submission" date="2022-01" db="EMBL/GenBank/DDBJ databases">
        <title>Octadecabacter sp. nov., isolated from a marine alga.</title>
        <authorList>
            <person name="Jin M.S."/>
            <person name="Kim H.M."/>
            <person name="Han D.M."/>
            <person name="Jung J.J."/>
            <person name="Jeon C.O."/>
        </authorList>
    </citation>
    <scope>NUCLEOTIDE SEQUENCE [LARGE SCALE GENOMIC DNA]</scope>
    <source>
        <strain evidence="2 3">G9-8</strain>
    </source>
</reference>
<keyword evidence="1" id="KW-0472">Membrane</keyword>
<sequence>MVDLLELDATQAITAGAANIILVFFVLALLIERACEVAMNLLTASGAVPAERASEPGNAKSDRKMVSIFVCLAFSIVISLAGVRLVEMILDLAAKTVFQPNGYFKAADTLLTALVIAGGSDGFHQILRPLLGDTSNAEPKPE</sequence>
<dbReference type="EMBL" id="JAKGAQ010000001">
    <property type="protein sequence ID" value="MCF2869490.1"/>
    <property type="molecule type" value="Genomic_DNA"/>
</dbReference>
<protein>
    <submittedName>
        <fullName evidence="2">Uncharacterized protein</fullName>
    </submittedName>
</protein>
<evidence type="ECO:0000313" key="3">
    <source>
        <dbReference type="Proteomes" id="UP001200557"/>
    </source>
</evidence>
<evidence type="ECO:0000313" key="2">
    <source>
        <dbReference type="EMBL" id="MCF2869490.1"/>
    </source>
</evidence>
<dbReference type="RefSeq" id="WP_235223624.1">
    <property type="nucleotide sequence ID" value="NZ_JAKGAQ010000001.1"/>
</dbReference>
<keyword evidence="1" id="KW-1133">Transmembrane helix</keyword>
<feature type="transmembrane region" description="Helical" evidence="1">
    <location>
        <begin position="12"/>
        <end position="31"/>
    </location>
</feature>
<name>A0ABS9CSS1_9RHOB</name>
<feature type="transmembrane region" description="Helical" evidence="1">
    <location>
        <begin position="66"/>
        <end position="86"/>
    </location>
</feature>